<evidence type="ECO:0000313" key="11">
    <source>
        <dbReference type="EMBL" id="VVD90234.1"/>
    </source>
</evidence>
<dbReference type="PANTHER" id="PTHR22726">
    <property type="entry name" value="METALLOENDOPEPTIDASE OMA1"/>
    <property type="match status" value="1"/>
</dbReference>
<evidence type="ECO:0000256" key="6">
    <source>
        <dbReference type="RuleBase" id="RU003983"/>
    </source>
</evidence>
<evidence type="ECO:0000259" key="9">
    <source>
        <dbReference type="Pfam" id="PF01435"/>
    </source>
</evidence>
<evidence type="ECO:0000256" key="3">
    <source>
        <dbReference type="ARBA" id="ARBA00022801"/>
    </source>
</evidence>
<feature type="domain" description="DUF7092" evidence="10">
    <location>
        <begin position="4"/>
        <end position="79"/>
    </location>
</feature>
<feature type="compositionally biased region" description="Basic and acidic residues" evidence="7">
    <location>
        <begin position="326"/>
        <end position="335"/>
    </location>
</feature>
<gene>
    <name evidence="11" type="primary">loiP</name>
    <name evidence="11" type="ORF">PTE30175_01514</name>
</gene>
<dbReference type="RefSeq" id="WP_150696456.1">
    <property type="nucleotide sequence ID" value="NZ_CABPRZ010000005.1"/>
</dbReference>
<dbReference type="EC" id="3.4.24.-" evidence="11"/>
<dbReference type="CDD" id="cd07332">
    <property type="entry name" value="M48C_Oma1_like"/>
    <property type="match status" value="1"/>
</dbReference>
<proteinExistence type="inferred from homology"/>
<dbReference type="OrthoDB" id="9810445at2"/>
<sequence>MTQVDAYYFDGRTSARHRVVLSVEDDVATVRGDGIERQAPLRELRVSERAGAAPRLVTFADGAFCEIGDHPAFERLLAQTGWADSAVVRWQSRWRTTWIALAAGALVLLAAYRWGVPWMAEQIATRLPSQVAAAVGQQALTALDQRVLRPSRLPLARQRRIIDALSALHAPGEGAAGGRAPLPAFHVHFRDAPAMGANAFALPSGDLIVTDQLITLAGDDDTLVIAVLAHELGHLQARHGMRMLVQGSIVGAAVALYTADLSSIVSGMAAASLSTRYSREFETQADDYAAALLRANGLSPARLADMLEKMTAGHGGKAGAAGAGGHDGDAQDKSGWDAYFSTHPDPQARIARLRRGGG</sequence>
<evidence type="ECO:0000313" key="12">
    <source>
        <dbReference type="Proteomes" id="UP000414233"/>
    </source>
</evidence>
<dbReference type="GO" id="GO:0004222">
    <property type="term" value="F:metalloendopeptidase activity"/>
    <property type="evidence" value="ECO:0007669"/>
    <property type="project" value="InterPro"/>
</dbReference>
<organism evidence="11 12">
    <name type="scientific">Pandoraea terrae</name>
    <dbReference type="NCBI Taxonomy" id="1537710"/>
    <lineage>
        <taxon>Bacteria</taxon>
        <taxon>Pseudomonadati</taxon>
        <taxon>Pseudomonadota</taxon>
        <taxon>Betaproteobacteria</taxon>
        <taxon>Burkholderiales</taxon>
        <taxon>Burkholderiaceae</taxon>
        <taxon>Pandoraea</taxon>
    </lineage>
</organism>
<evidence type="ECO:0000256" key="8">
    <source>
        <dbReference type="SAM" id="Phobius"/>
    </source>
</evidence>
<feature type="region of interest" description="Disordered" evidence="7">
    <location>
        <begin position="315"/>
        <end position="343"/>
    </location>
</feature>
<dbReference type="GO" id="GO:0051603">
    <property type="term" value="P:proteolysis involved in protein catabolic process"/>
    <property type="evidence" value="ECO:0007669"/>
    <property type="project" value="TreeGrafter"/>
</dbReference>
<evidence type="ECO:0000256" key="2">
    <source>
        <dbReference type="ARBA" id="ARBA00022723"/>
    </source>
</evidence>
<dbReference type="InterPro" id="IPR055518">
    <property type="entry name" value="DUF7092"/>
</dbReference>
<dbReference type="Pfam" id="PF23368">
    <property type="entry name" value="DUF7092"/>
    <property type="match status" value="1"/>
</dbReference>
<keyword evidence="8" id="KW-0812">Transmembrane</keyword>
<keyword evidence="12" id="KW-1185">Reference proteome</keyword>
<dbReference type="InterPro" id="IPR051156">
    <property type="entry name" value="Mito/Outer_Membr_Metalloprot"/>
</dbReference>
<dbReference type="EMBL" id="CABPRZ010000005">
    <property type="protein sequence ID" value="VVD90234.1"/>
    <property type="molecule type" value="Genomic_DNA"/>
</dbReference>
<dbReference type="GO" id="GO:0016020">
    <property type="term" value="C:membrane"/>
    <property type="evidence" value="ECO:0007669"/>
    <property type="project" value="TreeGrafter"/>
</dbReference>
<evidence type="ECO:0000256" key="5">
    <source>
        <dbReference type="ARBA" id="ARBA00023049"/>
    </source>
</evidence>
<feature type="compositionally biased region" description="Gly residues" evidence="7">
    <location>
        <begin position="315"/>
        <end position="325"/>
    </location>
</feature>
<keyword evidence="8" id="KW-1133">Transmembrane helix</keyword>
<keyword evidence="1 6" id="KW-0645">Protease</keyword>
<dbReference type="AlphaFoldDB" id="A0A5E4TUG7"/>
<dbReference type="Pfam" id="PF01435">
    <property type="entry name" value="Peptidase_M48"/>
    <property type="match status" value="1"/>
</dbReference>
<name>A0A5E4TUG7_9BURK</name>
<evidence type="ECO:0000256" key="7">
    <source>
        <dbReference type="SAM" id="MobiDB-lite"/>
    </source>
</evidence>
<keyword evidence="2" id="KW-0479">Metal-binding</keyword>
<protein>
    <submittedName>
        <fullName evidence="11">Metalloprotease LoiP</fullName>
        <ecNumber evidence="11">3.4.24.-</ecNumber>
    </submittedName>
</protein>
<keyword evidence="8" id="KW-0472">Membrane</keyword>
<keyword evidence="5 6" id="KW-0482">Metalloprotease</keyword>
<dbReference type="Proteomes" id="UP000414233">
    <property type="component" value="Unassembled WGS sequence"/>
</dbReference>
<comment type="cofactor">
    <cofactor evidence="6">
        <name>Zn(2+)</name>
        <dbReference type="ChEBI" id="CHEBI:29105"/>
    </cofactor>
    <text evidence="6">Binds 1 zinc ion per subunit.</text>
</comment>
<feature type="transmembrane region" description="Helical" evidence="8">
    <location>
        <begin position="98"/>
        <end position="120"/>
    </location>
</feature>
<keyword evidence="4 6" id="KW-0862">Zinc</keyword>
<dbReference type="Gene3D" id="3.30.2010.10">
    <property type="entry name" value="Metalloproteases ('zincins'), catalytic domain"/>
    <property type="match status" value="1"/>
</dbReference>
<feature type="domain" description="Peptidase M48" evidence="9">
    <location>
        <begin position="190"/>
        <end position="354"/>
    </location>
</feature>
<evidence type="ECO:0000259" key="10">
    <source>
        <dbReference type="Pfam" id="PF23368"/>
    </source>
</evidence>
<accession>A0A5E4TUG7</accession>
<comment type="similarity">
    <text evidence="6">Belongs to the peptidase M48 family.</text>
</comment>
<evidence type="ECO:0000256" key="1">
    <source>
        <dbReference type="ARBA" id="ARBA00022670"/>
    </source>
</evidence>
<dbReference type="PANTHER" id="PTHR22726:SF1">
    <property type="entry name" value="METALLOENDOPEPTIDASE OMA1, MITOCHONDRIAL"/>
    <property type="match status" value="1"/>
</dbReference>
<dbReference type="GO" id="GO:0046872">
    <property type="term" value="F:metal ion binding"/>
    <property type="evidence" value="ECO:0007669"/>
    <property type="project" value="UniProtKB-KW"/>
</dbReference>
<evidence type="ECO:0000256" key="4">
    <source>
        <dbReference type="ARBA" id="ARBA00022833"/>
    </source>
</evidence>
<reference evidence="11 12" key="1">
    <citation type="submission" date="2019-08" db="EMBL/GenBank/DDBJ databases">
        <authorList>
            <person name="Peeters C."/>
        </authorList>
    </citation>
    <scope>NUCLEOTIDE SEQUENCE [LARGE SCALE GENOMIC DNA]</scope>
    <source>
        <strain evidence="11 12">LMG 30175</strain>
    </source>
</reference>
<dbReference type="InterPro" id="IPR001915">
    <property type="entry name" value="Peptidase_M48"/>
</dbReference>
<keyword evidence="3 6" id="KW-0378">Hydrolase</keyword>